<name>A0A0U5JDE8_9BACT</name>
<keyword evidence="1" id="KW-0175">Coiled coil</keyword>
<feature type="compositionally biased region" description="Polar residues" evidence="2">
    <location>
        <begin position="1"/>
        <end position="27"/>
    </location>
</feature>
<reference evidence="4" key="1">
    <citation type="submission" date="2015-09" db="EMBL/GenBank/DDBJ databases">
        <authorList>
            <person name="Bertelli C."/>
        </authorList>
    </citation>
    <scope>NUCLEOTIDE SEQUENCE [LARGE SCALE GENOMIC DNA]</scope>
    <source>
        <strain evidence="4">KNic</strain>
    </source>
</reference>
<accession>A0A0U5JDE8</accession>
<evidence type="ECO:0000313" key="3">
    <source>
        <dbReference type="EMBL" id="CUI16826.1"/>
    </source>
</evidence>
<evidence type="ECO:0000256" key="2">
    <source>
        <dbReference type="SAM" id="MobiDB-lite"/>
    </source>
</evidence>
<dbReference type="RefSeq" id="WP_059060929.1">
    <property type="nucleotide sequence ID" value="NZ_LN879502.1"/>
</dbReference>
<feature type="coiled-coil region" evidence="1">
    <location>
        <begin position="471"/>
        <end position="524"/>
    </location>
</feature>
<protein>
    <submittedName>
        <fullName evidence="3">Uncharacterized protein</fullName>
    </submittedName>
</protein>
<keyword evidence="4" id="KW-1185">Reference proteome</keyword>
<sequence>MFNLNLTTVTSHSSSQLNSSRPLNSPRPNFLSELKVKLRLHKIPKQVENEISQVVKLTFEEFKKSYLGRLEEKKLYKAMKECLRDAFTKSAQTLMQEQKKEMGAAPYGQEIDFISAIQTKTFLCALKQKLPNKEIWIKLQPFLLNQLVKIISPATAEHVVKIVEETAKEMNQSPLNCQERVGIALNKTIDKTIQNVIQTKLCLVRNHLSLSNLVQMPSFLEELKLQINDSHLQPVFPVLEDNLHKKVDQLLLNKFHRPVRTEIVKVVDEAMQALISDQKEALNQQAQEQVKRFLLRALCKAVRKTIRQLIQEACQKNQQLEQSNILFSLIARQPTFLMQLKTNLEQLPELYQLIISTLEVGTTYKLRRLTNDFKTVMESTSLLSKSFCLLDENQLTQFLDQLDDEELKDTGEFKIQTLSLNNTLLNLDPTEGRELSTNHPKMVKAIKKLAELPQKQRAKGYQVLFTKICDLEEACARMDLIEANLQNLKRLLLVQARTLNPNMFDRFQELVKKTVEELDCLEKKRIEPLFTLEKFNSETEKNEEASQAALRINTFNAQWMTTYSELIVNVNSILSELQSLTTPRSFNNEELKSKYEALAEQLEKKVTYLKGRYLDDDFEIIQKELKKLVISFLDGLHSSAAQLFKKQNGHLIQEVQAIGEKRNFLNII</sequence>
<evidence type="ECO:0000313" key="4">
    <source>
        <dbReference type="Proteomes" id="UP000069902"/>
    </source>
</evidence>
<gene>
    <name evidence="3" type="ORF">PNK_1209</name>
</gene>
<proteinExistence type="predicted"/>
<dbReference type="AlphaFoldDB" id="A0A0U5JDE8"/>
<dbReference type="KEGG" id="pnl:PNK_1209"/>
<dbReference type="PATRIC" id="fig|389348.3.peg.1340"/>
<evidence type="ECO:0000256" key="1">
    <source>
        <dbReference type="SAM" id="Coils"/>
    </source>
</evidence>
<dbReference type="InParanoid" id="A0A0U5JDE8"/>
<feature type="region of interest" description="Disordered" evidence="2">
    <location>
        <begin position="1"/>
        <end position="28"/>
    </location>
</feature>
<dbReference type="EMBL" id="LN879502">
    <property type="protein sequence ID" value="CUI16826.1"/>
    <property type="molecule type" value="Genomic_DNA"/>
</dbReference>
<organism evidence="3 4">
    <name type="scientific">Candidatus Protochlamydia naegleriophila</name>
    <dbReference type="NCBI Taxonomy" id="389348"/>
    <lineage>
        <taxon>Bacteria</taxon>
        <taxon>Pseudomonadati</taxon>
        <taxon>Chlamydiota</taxon>
        <taxon>Chlamydiia</taxon>
        <taxon>Parachlamydiales</taxon>
        <taxon>Parachlamydiaceae</taxon>
        <taxon>Candidatus Protochlamydia</taxon>
    </lineage>
</organism>
<dbReference type="Proteomes" id="UP000069902">
    <property type="component" value="Chromosome cPNK"/>
</dbReference>